<dbReference type="EMBL" id="CP026095">
    <property type="protein sequence ID" value="AZV45018.1"/>
    <property type="molecule type" value="Genomic_DNA"/>
</dbReference>
<dbReference type="PROSITE" id="PS50126">
    <property type="entry name" value="S1"/>
    <property type="match status" value="1"/>
</dbReference>
<dbReference type="GO" id="GO:0006412">
    <property type="term" value="P:translation"/>
    <property type="evidence" value="ECO:0007669"/>
    <property type="project" value="TreeGrafter"/>
</dbReference>
<gene>
    <name evidence="1" type="ORF">BAOM_4438</name>
</gene>
<reference evidence="1 2" key="1">
    <citation type="submission" date="2018-01" db="EMBL/GenBank/DDBJ databases">
        <title>Bacillus asahii Genome sequencing and assembly.</title>
        <authorList>
            <person name="Jiang H."/>
            <person name="Feng Y."/>
            <person name="Zhao F."/>
            <person name="Lin X."/>
        </authorList>
    </citation>
    <scope>NUCLEOTIDE SEQUENCE [LARGE SCALE GENOMIC DNA]</scope>
    <source>
        <strain evidence="1 2">OM18</strain>
    </source>
</reference>
<dbReference type="InterPro" id="IPR012340">
    <property type="entry name" value="NA-bd_OB-fold"/>
</dbReference>
<dbReference type="PANTHER" id="PTHR10724">
    <property type="entry name" value="30S RIBOSOMAL PROTEIN S1"/>
    <property type="match status" value="1"/>
</dbReference>
<organism evidence="1 2">
    <name type="scientific">Peribacillus asahii</name>
    <dbReference type="NCBI Taxonomy" id="228899"/>
    <lineage>
        <taxon>Bacteria</taxon>
        <taxon>Bacillati</taxon>
        <taxon>Bacillota</taxon>
        <taxon>Bacilli</taxon>
        <taxon>Bacillales</taxon>
        <taxon>Bacillaceae</taxon>
        <taxon>Peribacillus</taxon>
    </lineage>
</organism>
<dbReference type="SUPFAM" id="SSF50249">
    <property type="entry name" value="Nucleic acid-binding proteins"/>
    <property type="match status" value="1"/>
</dbReference>
<evidence type="ECO:0000313" key="1">
    <source>
        <dbReference type="EMBL" id="AZV45018.1"/>
    </source>
</evidence>
<dbReference type="GO" id="GO:0003735">
    <property type="term" value="F:structural constituent of ribosome"/>
    <property type="evidence" value="ECO:0007669"/>
    <property type="project" value="TreeGrafter"/>
</dbReference>
<dbReference type="InterPro" id="IPR050437">
    <property type="entry name" value="Ribos_protein_bS1-like"/>
</dbReference>
<dbReference type="KEGG" id="pasa:BAOM_4438"/>
<dbReference type="AlphaFoldDB" id="A0A3Q9RRD7"/>
<dbReference type="PANTHER" id="PTHR10724:SF10">
    <property type="entry name" value="S1 RNA-BINDING DOMAIN-CONTAINING PROTEIN 1"/>
    <property type="match status" value="1"/>
</dbReference>
<accession>A0A3Q9RRD7</accession>
<dbReference type="NCBIfam" id="NF005973">
    <property type="entry name" value="PRK08059.1"/>
    <property type="match status" value="1"/>
</dbReference>
<sequence>MTQKFEIGAVVTGKVTGIQAYGAFVALDESTQGLVHISEVTHGFVKDINEHLKVGDEVQVKVLSIDEKAGKIGLSIRATEEAPERPAAPARKAAAPKKRQAAVTSYTESTEGFNTLKDKLQEWIEQSQREDLIKK</sequence>
<dbReference type="NCBIfam" id="NF040579">
    <property type="entry name" value="S1_dom_CvfD"/>
    <property type="match status" value="1"/>
</dbReference>
<dbReference type="Proteomes" id="UP000283095">
    <property type="component" value="Chromosome"/>
</dbReference>
<dbReference type="RefSeq" id="WP_127761882.1">
    <property type="nucleotide sequence ID" value="NZ_CP026095.1"/>
</dbReference>
<dbReference type="FunFam" id="2.40.50.140:FF:000059">
    <property type="entry name" value="S1 RNA binding protein"/>
    <property type="match status" value="1"/>
</dbReference>
<dbReference type="SMART" id="SM00316">
    <property type="entry name" value="S1"/>
    <property type="match status" value="1"/>
</dbReference>
<name>A0A3Q9RRD7_9BACI</name>
<dbReference type="GO" id="GO:0003729">
    <property type="term" value="F:mRNA binding"/>
    <property type="evidence" value="ECO:0007669"/>
    <property type="project" value="TreeGrafter"/>
</dbReference>
<evidence type="ECO:0000313" key="2">
    <source>
        <dbReference type="Proteomes" id="UP000283095"/>
    </source>
</evidence>
<dbReference type="Pfam" id="PF00575">
    <property type="entry name" value="S1"/>
    <property type="match status" value="1"/>
</dbReference>
<dbReference type="OrthoDB" id="9810507at2"/>
<dbReference type="Gene3D" id="2.40.50.140">
    <property type="entry name" value="Nucleic acid-binding proteins"/>
    <property type="match status" value="1"/>
</dbReference>
<protein>
    <submittedName>
        <fullName evidence="1">General stress protein</fullName>
    </submittedName>
</protein>
<proteinExistence type="predicted"/>
<dbReference type="InterPro" id="IPR003029">
    <property type="entry name" value="S1_domain"/>
</dbReference>